<dbReference type="PANTHER" id="PTHR32343:SF10">
    <property type="entry name" value="RNA-BINDING REGION RNP-1 DOMAIN-CONTAINING PROTEIN"/>
    <property type="match status" value="1"/>
</dbReference>
<dbReference type="InterPro" id="IPR012677">
    <property type="entry name" value="Nucleotide-bd_a/b_plait_sf"/>
</dbReference>
<protein>
    <recommendedName>
        <fullName evidence="2">RRM domain-containing protein</fullName>
    </recommendedName>
</protein>
<evidence type="ECO:0000313" key="3">
    <source>
        <dbReference type="EMBL" id="ORZ28478.1"/>
    </source>
</evidence>
<feature type="compositionally biased region" description="Basic and acidic residues" evidence="1">
    <location>
        <begin position="221"/>
        <end position="235"/>
    </location>
</feature>
<feature type="domain" description="RRM" evidence="2">
    <location>
        <begin position="17"/>
        <end position="85"/>
    </location>
</feature>
<dbReference type="InParanoid" id="A0A1Y2H1P6"/>
<dbReference type="Gene3D" id="3.30.70.330">
    <property type="match status" value="1"/>
</dbReference>
<dbReference type="InterPro" id="IPR000504">
    <property type="entry name" value="RRM_dom"/>
</dbReference>
<dbReference type="AlphaFoldDB" id="A0A1Y2H1P6"/>
<dbReference type="InterPro" id="IPR035979">
    <property type="entry name" value="RBD_domain_sf"/>
</dbReference>
<accession>A0A1Y2H1P6</accession>
<dbReference type="SUPFAM" id="SSF54928">
    <property type="entry name" value="RNA-binding domain, RBD"/>
    <property type="match status" value="1"/>
</dbReference>
<dbReference type="Proteomes" id="UP000193648">
    <property type="component" value="Unassembled WGS sequence"/>
</dbReference>
<dbReference type="EMBL" id="MCFF01000002">
    <property type="protein sequence ID" value="ORZ28478.1"/>
    <property type="molecule type" value="Genomic_DNA"/>
</dbReference>
<comment type="caution">
    <text evidence="3">The sequence shown here is derived from an EMBL/GenBank/DDBJ whole genome shotgun (WGS) entry which is preliminary data.</text>
</comment>
<dbReference type="FunCoup" id="A0A1Y2H1P6">
    <property type="interactions" value="90"/>
</dbReference>
<name>A0A1Y2H1P6_9FUNG</name>
<reference evidence="3 4" key="1">
    <citation type="submission" date="2016-07" db="EMBL/GenBank/DDBJ databases">
        <title>Pervasive Adenine N6-methylation of Active Genes in Fungi.</title>
        <authorList>
            <consortium name="DOE Joint Genome Institute"/>
            <person name="Mondo S.J."/>
            <person name="Dannebaum R.O."/>
            <person name="Kuo R.C."/>
            <person name="Labutti K."/>
            <person name="Haridas S."/>
            <person name="Kuo A."/>
            <person name="Salamov A."/>
            <person name="Ahrendt S.R."/>
            <person name="Lipzen A."/>
            <person name="Sullivan W."/>
            <person name="Andreopoulos W.B."/>
            <person name="Clum A."/>
            <person name="Lindquist E."/>
            <person name="Daum C."/>
            <person name="Ramamoorthy G.K."/>
            <person name="Gryganskyi A."/>
            <person name="Culley D."/>
            <person name="Magnuson J.K."/>
            <person name="James T.Y."/>
            <person name="O'Malley M.A."/>
            <person name="Stajich J.E."/>
            <person name="Spatafora J.W."/>
            <person name="Visel A."/>
            <person name="Grigoriev I.V."/>
        </authorList>
    </citation>
    <scope>NUCLEOTIDE SEQUENCE [LARGE SCALE GENOMIC DNA]</scope>
    <source>
        <strain evidence="3 4">NRRL 3116</strain>
    </source>
</reference>
<gene>
    <name evidence="3" type="ORF">BCR41DRAFT_345399</name>
</gene>
<sequence length="258" mass="28167">MTNWTTIKIPSTPTPNLIFVDNISASASGKTVKDFFLFCGKILEFEIQREGDHQVALVLFERDSAAKTACMLTNAMIVDSQITVKPYFEETAEGEHIPQENKPKATIFAEILAAGYHLQDQIIEKGLEIDAKYGFANKIQAYVEAAKAQAKTLDEKFKVTEKAAEIDHKYHVQDRVNAAVGQGIDYSNQALQTAPGQKVTGIASHVKEQIAAVHYEARRIADEKKTKGGAHHETEGTTGSESTPAPHADATVPAEKTA</sequence>
<dbReference type="GeneID" id="33564547"/>
<dbReference type="PANTHER" id="PTHR32343">
    <property type="entry name" value="SERINE/ARGININE-RICH SPLICING FACTOR"/>
    <property type="match status" value="1"/>
</dbReference>
<dbReference type="RefSeq" id="XP_021886163.1">
    <property type="nucleotide sequence ID" value="XM_022022703.1"/>
</dbReference>
<evidence type="ECO:0000313" key="4">
    <source>
        <dbReference type="Proteomes" id="UP000193648"/>
    </source>
</evidence>
<evidence type="ECO:0000256" key="1">
    <source>
        <dbReference type="SAM" id="MobiDB-lite"/>
    </source>
</evidence>
<dbReference type="SMART" id="SM00360">
    <property type="entry name" value="RRM"/>
    <property type="match status" value="1"/>
</dbReference>
<dbReference type="GO" id="GO:0003723">
    <property type="term" value="F:RNA binding"/>
    <property type="evidence" value="ECO:0007669"/>
    <property type="project" value="InterPro"/>
</dbReference>
<feature type="region of interest" description="Disordered" evidence="1">
    <location>
        <begin position="221"/>
        <end position="258"/>
    </location>
</feature>
<organism evidence="3 4">
    <name type="scientific">Lobosporangium transversale</name>
    <dbReference type="NCBI Taxonomy" id="64571"/>
    <lineage>
        <taxon>Eukaryota</taxon>
        <taxon>Fungi</taxon>
        <taxon>Fungi incertae sedis</taxon>
        <taxon>Mucoromycota</taxon>
        <taxon>Mortierellomycotina</taxon>
        <taxon>Mortierellomycetes</taxon>
        <taxon>Mortierellales</taxon>
        <taxon>Mortierellaceae</taxon>
        <taxon>Lobosporangium</taxon>
    </lineage>
</organism>
<dbReference type="OrthoDB" id="7763451at2759"/>
<proteinExistence type="predicted"/>
<keyword evidence="4" id="KW-1185">Reference proteome</keyword>
<dbReference type="STRING" id="64571.A0A1Y2H1P6"/>
<evidence type="ECO:0000259" key="2">
    <source>
        <dbReference type="SMART" id="SM00360"/>
    </source>
</evidence>